<accession>A0A9C6X5M1</accession>
<keyword evidence="5" id="KW-0862">Zinc</keyword>
<dbReference type="RefSeq" id="XP_052129706.1">
    <property type="nucleotide sequence ID" value="XM_052273746.1"/>
</dbReference>
<dbReference type="InterPro" id="IPR050717">
    <property type="entry name" value="C2H2-ZF_Transcription_Reg"/>
</dbReference>
<dbReference type="PROSITE" id="PS00028">
    <property type="entry name" value="ZINC_FINGER_C2H2_1"/>
    <property type="match status" value="2"/>
</dbReference>
<dbReference type="GO" id="GO:0005634">
    <property type="term" value="C:nucleus"/>
    <property type="evidence" value="ECO:0007669"/>
    <property type="project" value="UniProtKB-SubCell"/>
</dbReference>
<dbReference type="Pfam" id="PF12874">
    <property type="entry name" value="zf-met"/>
    <property type="match status" value="1"/>
</dbReference>
<sequence>MPFRLPAKGGGGRQLKLSEIYSLPTVQRNGPRNFEIDEDSVGDIQCQEENTTETYLIQEHNGDDDAHRGGQHPDNDEPARIQASSLKPVKNSTGALNAKHVEDEFVRPSIPRPRTEKPFQCDVCGKYFSCKKSLIQHKRLHTGEKPFQCDVCRKRFNCPSNFRKHKLVHSRAMSKIRNYVTSFNPT</sequence>
<dbReference type="InterPro" id="IPR036236">
    <property type="entry name" value="Znf_C2H2_sf"/>
</dbReference>
<evidence type="ECO:0000256" key="1">
    <source>
        <dbReference type="ARBA" id="ARBA00004123"/>
    </source>
</evidence>
<dbReference type="SUPFAM" id="SSF57667">
    <property type="entry name" value="beta-beta-alpha zinc fingers"/>
    <property type="match status" value="1"/>
</dbReference>
<dbReference type="GO" id="GO:0000981">
    <property type="term" value="F:DNA-binding transcription factor activity, RNA polymerase II-specific"/>
    <property type="evidence" value="ECO:0007669"/>
    <property type="project" value="TreeGrafter"/>
</dbReference>
<keyword evidence="8" id="KW-0539">Nucleus</keyword>
<dbReference type="FunFam" id="3.30.160.60:FF:000624">
    <property type="entry name" value="zinc finger protein 697"/>
    <property type="match status" value="1"/>
</dbReference>
<keyword evidence="2" id="KW-0479">Metal-binding</keyword>
<protein>
    <submittedName>
        <fullName evidence="12">Zinc finger protein 665-like</fullName>
    </submittedName>
</protein>
<dbReference type="GO" id="GO:0000977">
    <property type="term" value="F:RNA polymerase II transcription regulatory region sequence-specific DNA binding"/>
    <property type="evidence" value="ECO:0007669"/>
    <property type="project" value="TreeGrafter"/>
</dbReference>
<feature type="domain" description="C2H2-type" evidence="10">
    <location>
        <begin position="147"/>
        <end position="174"/>
    </location>
</feature>
<evidence type="ECO:0000256" key="8">
    <source>
        <dbReference type="ARBA" id="ARBA00023242"/>
    </source>
</evidence>
<keyword evidence="6" id="KW-0805">Transcription regulation</keyword>
<dbReference type="Gene3D" id="3.30.160.60">
    <property type="entry name" value="Classic Zinc Finger"/>
    <property type="match status" value="2"/>
</dbReference>
<dbReference type="AlphaFoldDB" id="A0A9C6X5M1"/>
<dbReference type="Proteomes" id="UP000504606">
    <property type="component" value="Unplaced"/>
</dbReference>
<evidence type="ECO:0000256" key="7">
    <source>
        <dbReference type="ARBA" id="ARBA00023163"/>
    </source>
</evidence>
<name>A0A9C6X5M1_FRAOC</name>
<dbReference type="PANTHER" id="PTHR14196:SF0">
    <property type="entry name" value="PROTEIN BOWEL"/>
    <property type="match status" value="1"/>
</dbReference>
<keyword evidence="7" id="KW-0804">Transcription</keyword>
<reference evidence="12" key="1">
    <citation type="submission" date="2025-08" db="UniProtKB">
        <authorList>
            <consortium name="RefSeq"/>
        </authorList>
    </citation>
    <scope>IDENTIFICATION</scope>
    <source>
        <tissue evidence="12">Whole organism</tissue>
    </source>
</reference>
<evidence type="ECO:0000313" key="11">
    <source>
        <dbReference type="Proteomes" id="UP000504606"/>
    </source>
</evidence>
<dbReference type="FunFam" id="3.30.160.60:FF:000478">
    <property type="entry name" value="Zinc finger protein 133"/>
    <property type="match status" value="1"/>
</dbReference>
<evidence type="ECO:0000259" key="10">
    <source>
        <dbReference type="PROSITE" id="PS50157"/>
    </source>
</evidence>
<organism evidence="11 12">
    <name type="scientific">Frankliniella occidentalis</name>
    <name type="common">Western flower thrips</name>
    <name type="synonym">Euthrips occidentalis</name>
    <dbReference type="NCBI Taxonomy" id="133901"/>
    <lineage>
        <taxon>Eukaryota</taxon>
        <taxon>Metazoa</taxon>
        <taxon>Ecdysozoa</taxon>
        <taxon>Arthropoda</taxon>
        <taxon>Hexapoda</taxon>
        <taxon>Insecta</taxon>
        <taxon>Pterygota</taxon>
        <taxon>Neoptera</taxon>
        <taxon>Paraneoptera</taxon>
        <taxon>Thysanoptera</taxon>
        <taxon>Terebrantia</taxon>
        <taxon>Thripoidea</taxon>
        <taxon>Thripidae</taxon>
        <taxon>Frankliniella</taxon>
    </lineage>
</organism>
<feature type="domain" description="C2H2-type" evidence="10">
    <location>
        <begin position="119"/>
        <end position="146"/>
    </location>
</feature>
<dbReference type="Pfam" id="PF13894">
    <property type="entry name" value="zf-C2H2_4"/>
    <property type="match status" value="1"/>
</dbReference>
<keyword evidence="11" id="KW-1185">Reference proteome</keyword>
<dbReference type="PANTHER" id="PTHR14196">
    <property type="entry name" value="ODD-SKIPPED - RELATED"/>
    <property type="match status" value="1"/>
</dbReference>
<evidence type="ECO:0000256" key="9">
    <source>
        <dbReference type="PROSITE-ProRule" id="PRU00042"/>
    </source>
</evidence>
<evidence type="ECO:0000256" key="3">
    <source>
        <dbReference type="ARBA" id="ARBA00022737"/>
    </source>
</evidence>
<evidence type="ECO:0000256" key="5">
    <source>
        <dbReference type="ARBA" id="ARBA00022833"/>
    </source>
</evidence>
<dbReference type="GeneID" id="113218457"/>
<gene>
    <name evidence="12" type="primary">LOC113218457</name>
</gene>
<dbReference type="KEGG" id="foc:113218457"/>
<proteinExistence type="predicted"/>
<evidence type="ECO:0000256" key="2">
    <source>
        <dbReference type="ARBA" id="ARBA00022723"/>
    </source>
</evidence>
<keyword evidence="4 9" id="KW-0863">Zinc-finger</keyword>
<dbReference type="InterPro" id="IPR013087">
    <property type="entry name" value="Znf_C2H2_type"/>
</dbReference>
<dbReference type="GO" id="GO:0008270">
    <property type="term" value="F:zinc ion binding"/>
    <property type="evidence" value="ECO:0007669"/>
    <property type="project" value="UniProtKB-KW"/>
</dbReference>
<evidence type="ECO:0000256" key="4">
    <source>
        <dbReference type="ARBA" id="ARBA00022771"/>
    </source>
</evidence>
<dbReference type="PROSITE" id="PS50157">
    <property type="entry name" value="ZINC_FINGER_C2H2_2"/>
    <property type="match status" value="2"/>
</dbReference>
<evidence type="ECO:0000256" key="6">
    <source>
        <dbReference type="ARBA" id="ARBA00023015"/>
    </source>
</evidence>
<comment type="subcellular location">
    <subcellularLocation>
        <location evidence="1">Nucleus</location>
    </subcellularLocation>
</comment>
<evidence type="ECO:0000313" key="12">
    <source>
        <dbReference type="RefSeq" id="XP_052129706.1"/>
    </source>
</evidence>
<dbReference type="SMART" id="SM00355">
    <property type="entry name" value="ZnF_C2H2"/>
    <property type="match status" value="2"/>
</dbReference>
<keyword evidence="3" id="KW-0677">Repeat</keyword>
<dbReference type="OrthoDB" id="6077919at2759"/>